<dbReference type="OrthoDB" id="8074373at2"/>
<dbReference type="Proteomes" id="UP000002646">
    <property type="component" value="Unassembled WGS sequence"/>
</dbReference>
<evidence type="ECO:0000313" key="2">
    <source>
        <dbReference type="EMBL" id="EJF83296.1"/>
    </source>
</evidence>
<dbReference type="STRING" id="1094564.MCW_01365"/>
<protein>
    <recommendedName>
        <fullName evidence="1">SH3b domain-containing protein</fullName>
    </recommendedName>
</protein>
<dbReference type="InterPro" id="IPR003646">
    <property type="entry name" value="SH3-like_bac-type"/>
</dbReference>
<sequence>MLKKNFLSTTLSFGAILLSFGGLGFGMFAPNATAGTVARVATGHVVLRTGPATAYKAITKIPTGAKVQINGCLSNRAWCSLDYNGKAGWASANYLNVKNVPTISFAHMHVKPHSVIKAQKGKMKRTVSDFKTIIVPQKMQKKVQKLYRKDVIIDATGVKKRDERTILNPSPKAHSVSVKHVTAYNPFFPDDVNFRNFERNETRYRIVTYPAP</sequence>
<gene>
    <name evidence="2" type="ORF">MCW_01365</name>
</gene>
<dbReference type="Gene3D" id="2.30.30.40">
    <property type="entry name" value="SH3 Domains"/>
    <property type="match status" value="1"/>
</dbReference>
<organism evidence="2 3">
    <name type="scientific">Cardidatus Bartonella washoeensis 085-0475</name>
    <dbReference type="NCBI Taxonomy" id="1094564"/>
    <lineage>
        <taxon>Bacteria</taxon>
        <taxon>Pseudomonadati</taxon>
        <taxon>Pseudomonadota</taxon>
        <taxon>Alphaproteobacteria</taxon>
        <taxon>Hyphomicrobiales</taxon>
        <taxon>Bartonellaceae</taxon>
        <taxon>Bartonella</taxon>
    </lineage>
</organism>
<dbReference type="Pfam" id="PF08239">
    <property type="entry name" value="SH3_3"/>
    <property type="match status" value="1"/>
</dbReference>
<dbReference type="PATRIC" id="fig|1094564.3.peg.1614"/>
<dbReference type="AlphaFoldDB" id="J0QD55"/>
<evidence type="ECO:0000259" key="1">
    <source>
        <dbReference type="SMART" id="SM00287"/>
    </source>
</evidence>
<feature type="domain" description="SH3b" evidence="1">
    <location>
        <begin position="35"/>
        <end position="98"/>
    </location>
</feature>
<evidence type="ECO:0000313" key="3">
    <source>
        <dbReference type="Proteomes" id="UP000002646"/>
    </source>
</evidence>
<proteinExistence type="predicted"/>
<name>J0QD55_9HYPH</name>
<accession>J0QD55</accession>
<comment type="caution">
    <text evidence="2">The sequence shown here is derived from an EMBL/GenBank/DDBJ whole genome shotgun (WGS) entry which is preliminary data.</text>
</comment>
<dbReference type="SMART" id="SM00287">
    <property type="entry name" value="SH3b"/>
    <property type="match status" value="1"/>
</dbReference>
<dbReference type="EMBL" id="AILX01000027">
    <property type="protein sequence ID" value="EJF83296.1"/>
    <property type="molecule type" value="Genomic_DNA"/>
</dbReference>
<dbReference type="RefSeq" id="WP_006926148.1">
    <property type="nucleotide sequence ID" value="NZ_JH725103.1"/>
</dbReference>
<reference evidence="2 3" key="1">
    <citation type="submission" date="2012-03" db="EMBL/GenBank/DDBJ databases">
        <title>The Genome Sequence of Bartonella washoensis 085-0475.</title>
        <authorList>
            <consortium name="The Broad Institute Genome Sequencing Platform"/>
            <consortium name="The Broad Institute Genome Sequencing Center for Infectious Disease"/>
            <person name="Feldgarden M."/>
            <person name="Kirby J."/>
            <person name="Kosoy M."/>
            <person name="Birtles R."/>
            <person name="Probert W.S."/>
            <person name="Chiaraviglio L."/>
            <person name="Young S.K."/>
            <person name="Zeng Q."/>
            <person name="Gargeya S."/>
            <person name="Fitzgerald M."/>
            <person name="Haas B."/>
            <person name="Abouelleil A."/>
            <person name="Alvarado L."/>
            <person name="Arachchi H.M."/>
            <person name="Berlin A."/>
            <person name="Chapman S.B."/>
            <person name="Gearin G."/>
            <person name="Goldberg J."/>
            <person name="Griggs A."/>
            <person name="Gujja S."/>
            <person name="Hansen M."/>
            <person name="Heiman D."/>
            <person name="Howarth C."/>
            <person name="Larimer J."/>
            <person name="Lui A."/>
            <person name="MacDonald P.J.P."/>
            <person name="McCowen C."/>
            <person name="Montmayeur A."/>
            <person name="Murphy C."/>
            <person name="Neiman D."/>
            <person name="Pearson M."/>
            <person name="Priest M."/>
            <person name="Roberts A."/>
            <person name="Saif S."/>
            <person name="Shea T."/>
            <person name="Sisk P."/>
            <person name="Stolte C."/>
            <person name="Sykes S."/>
            <person name="Wortman J."/>
            <person name="Nusbaum C."/>
            <person name="Birren B."/>
        </authorList>
    </citation>
    <scope>NUCLEOTIDE SEQUENCE [LARGE SCALE GENOMIC DNA]</scope>
    <source>
        <strain evidence="2 3">085-0475</strain>
    </source>
</reference>
<dbReference type="HOGENOM" id="CLU_1264862_0_0_5"/>